<feature type="transmembrane region" description="Helical" evidence="2">
    <location>
        <begin position="27"/>
        <end position="44"/>
    </location>
</feature>
<dbReference type="Proteomes" id="UP001187346">
    <property type="component" value="Unassembled WGS sequence"/>
</dbReference>
<keyword evidence="2" id="KW-1133">Transmembrane helix</keyword>
<gene>
    <name evidence="3" type="ORF">R5A26_27915</name>
</gene>
<name>A0ABU4FGS3_9ACTN</name>
<feature type="region of interest" description="Disordered" evidence="1">
    <location>
        <begin position="132"/>
        <end position="152"/>
    </location>
</feature>
<keyword evidence="2" id="KW-0812">Transmembrane</keyword>
<dbReference type="EMBL" id="JAWMAJ010000105">
    <property type="protein sequence ID" value="MDV7219774.1"/>
    <property type="molecule type" value="Genomic_DNA"/>
</dbReference>
<evidence type="ECO:0000313" key="3">
    <source>
        <dbReference type="EMBL" id="MDV7219774.1"/>
    </source>
</evidence>
<dbReference type="RefSeq" id="WP_317773591.1">
    <property type="nucleotide sequence ID" value="NZ_JAWMAJ010000105.1"/>
</dbReference>
<proteinExistence type="predicted"/>
<accession>A0ABU4FGS3</accession>
<comment type="caution">
    <text evidence="3">The sequence shown here is derived from an EMBL/GenBank/DDBJ whole genome shotgun (WGS) entry which is preliminary data.</text>
</comment>
<reference evidence="3 4" key="1">
    <citation type="submission" date="2023-10" db="EMBL/GenBank/DDBJ databases">
        <title>Characterization of rhizosphere-enriched actinobacteria from wheat plants lab-grown on chernevaya soil.</title>
        <authorList>
            <person name="Tikhonova E.N."/>
            <person name="Konopkin A."/>
            <person name="Kravchenko I.K."/>
        </authorList>
    </citation>
    <scope>NUCLEOTIDE SEQUENCE [LARGE SCALE GENOMIC DNA]</scope>
    <source>
        <strain evidence="3 4">RR29</strain>
    </source>
</reference>
<evidence type="ECO:0000256" key="2">
    <source>
        <dbReference type="SAM" id="Phobius"/>
    </source>
</evidence>
<protein>
    <recommendedName>
        <fullName evidence="5">Integral membrane protein</fullName>
    </recommendedName>
</protein>
<sequence length="152" mass="16303">MITVFLVAFGAVPYGLWVTKKKPSRPARWAVLGVAAAIAAYGAGTDYGLAFTNPLDLCADKMPDGTRWQSPGHYSLTSVNVGSFPLSVECHWTSGYSTEVVWPWASPLLYAGLACSLVCCVLLLRDRYPRGGVTSGRTPPPPPPPRPPTSPR</sequence>
<evidence type="ECO:0000313" key="4">
    <source>
        <dbReference type="Proteomes" id="UP001187346"/>
    </source>
</evidence>
<feature type="transmembrane region" description="Helical" evidence="2">
    <location>
        <begin position="104"/>
        <end position="124"/>
    </location>
</feature>
<keyword evidence="2" id="KW-0472">Membrane</keyword>
<keyword evidence="4" id="KW-1185">Reference proteome</keyword>
<feature type="compositionally biased region" description="Pro residues" evidence="1">
    <location>
        <begin position="138"/>
        <end position="152"/>
    </location>
</feature>
<evidence type="ECO:0000256" key="1">
    <source>
        <dbReference type="SAM" id="MobiDB-lite"/>
    </source>
</evidence>
<evidence type="ECO:0008006" key="5">
    <source>
        <dbReference type="Google" id="ProtNLM"/>
    </source>
</evidence>
<organism evidence="3 4">
    <name type="scientific">Streptomyces prunicolor</name>
    <dbReference type="NCBI Taxonomy" id="67348"/>
    <lineage>
        <taxon>Bacteria</taxon>
        <taxon>Bacillati</taxon>
        <taxon>Actinomycetota</taxon>
        <taxon>Actinomycetes</taxon>
        <taxon>Kitasatosporales</taxon>
        <taxon>Streptomycetaceae</taxon>
        <taxon>Streptomyces</taxon>
    </lineage>
</organism>